<evidence type="ECO:0000313" key="1">
    <source>
        <dbReference type="EMBL" id="KAL3800247.1"/>
    </source>
</evidence>
<organism evidence="1 2">
    <name type="scientific">Cyclotella atomus</name>
    <dbReference type="NCBI Taxonomy" id="382360"/>
    <lineage>
        <taxon>Eukaryota</taxon>
        <taxon>Sar</taxon>
        <taxon>Stramenopiles</taxon>
        <taxon>Ochrophyta</taxon>
        <taxon>Bacillariophyta</taxon>
        <taxon>Coscinodiscophyceae</taxon>
        <taxon>Thalassiosirophycidae</taxon>
        <taxon>Stephanodiscales</taxon>
        <taxon>Stephanodiscaceae</taxon>
        <taxon>Cyclotella</taxon>
    </lineage>
</organism>
<gene>
    <name evidence="1" type="ORF">ACHAWO_013829</name>
</gene>
<sequence>MTARATEDQENQTHYVSLLWFNGFCGHFFDRHMDWFKRDDPVFGAGSYGQISRLVPEHIFIFFEQLDEMNDDGWKNIAAFKPFLSAVESMPEMGAIK</sequence>
<keyword evidence="2" id="KW-1185">Reference proteome</keyword>
<dbReference type="EMBL" id="JALLPJ020000164">
    <property type="protein sequence ID" value="KAL3800247.1"/>
    <property type="molecule type" value="Genomic_DNA"/>
</dbReference>
<evidence type="ECO:0000313" key="2">
    <source>
        <dbReference type="Proteomes" id="UP001530400"/>
    </source>
</evidence>
<comment type="caution">
    <text evidence="1">The sequence shown here is derived from an EMBL/GenBank/DDBJ whole genome shotgun (WGS) entry which is preliminary data.</text>
</comment>
<proteinExistence type="predicted"/>
<protein>
    <submittedName>
        <fullName evidence="1">Uncharacterized protein</fullName>
    </submittedName>
</protein>
<accession>A0ABD3QIG6</accession>
<reference evidence="1 2" key="1">
    <citation type="submission" date="2024-10" db="EMBL/GenBank/DDBJ databases">
        <title>Updated reference genomes for cyclostephanoid diatoms.</title>
        <authorList>
            <person name="Roberts W.R."/>
            <person name="Alverson A.J."/>
        </authorList>
    </citation>
    <scope>NUCLEOTIDE SEQUENCE [LARGE SCALE GENOMIC DNA]</scope>
    <source>
        <strain evidence="1 2">AJA010-31</strain>
    </source>
</reference>
<dbReference type="Proteomes" id="UP001530400">
    <property type="component" value="Unassembled WGS sequence"/>
</dbReference>
<dbReference type="AlphaFoldDB" id="A0ABD3QIG6"/>
<name>A0ABD3QIG6_9STRA</name>